<evidence type="ECO:0000313" key="3">
    <source>
        <dbReference type="Proteomes" id="UP000791440"/>
    </source>
</evidence>
<dbReference type="Proteomes" id="UP000791440">
    <property type="component" value="Unassembled WGS sequence"/>
</dbReference>
<evidence type="ECO:0000313" key="2">
    <source>
        <dbReference type="EMBL" id="KAG6442844.1"/>
    </source>
</evidence>
<sequence>MSYKKYFDSADSDSDAVLETVEVTDVHPDRLACNLHWRVLFCFVMLMGLAAASILYLTHVPLTATPVPCTVELATVKHQLEVETEYKGRIEKLLADAQRYHEADKDRFKYLMQSCFAITQQNFFWKYQLDDLLQEIGTTQESN</sequence>
<reference evidence="2" key="2">
    <citation type="submission" date="2020-12" db="EMBL/GenBank/DDBJ databases">
        <authorList>
            <person name="Kanost M."/>
        </authorList>
    </citation>
    <scope>NUCLEOTIDE SEQUENCE</scope>
</reference>
<evidence type="ECO:0000256" key="1">
    <source>
        <dbReference type="SAM" id="Phobius"/>
    </source>
</evidence>
<accession>A0A921YPD2</accession>
<organism evidence="2 3">
    <name type="scientific">Manduca sexta</name>
    <name type="common">Tobacco hawkmoth</name>
    <name type="synonym">Tobacco hornworm</name>
    <dbReference type="NCBI Taxonomy" id="7130"/>
    <lineage>
        <taxon>Eukaryota</taxon>
        <taxon>Metazoa</taxon>
        <taxon>Ecdysozoa</taxon>
        <taxon>Arthropoda</taxon>
        <taxon>Hexapoda</taxon>
        <taxon>Insecta</taxon>
        <taxon>Pterygota</taxon>
        <taxon>Neoptera</taxon>
        <taxon>Endopterygota</taxon>
        <taxon>Lepidoptera</taxon>
        <taxon>Glossata</taxon>
        <taxon>Ditrysia</taxon>
        <taxon>Bombycoidea</taxon>
        <taxon>Sphingidae</taxon>
        <taxon>Sphinginae</taxon>
        <taxon>Sphingini</taxon>
        <taxon>Manduca</taxon>
    </lineage>
</organism>
<dbReference type="AlphaFoldDB" id="A0A921YPD2"/>
<dbReference type="EMBL" id="JH668296">
    <property type="protein sequence ID" value="KAG6442844.1"/>
    <property type="molecule type" value="Genomic_DNA"/>
</dbReference>
<proteinExistence type="predicted"/>
<name>A0A921YPD2_MANSE</name>
<keyword evidence="3" id="KW-1185">Reference proteome</keyword>
<gene>
    <name evidence="2" type="ORF">O3G_MSEX002507</name>
</gene>
<keyword evidence="1" id="KW-1133">Transmembrane helix</keyword>
<comment type="caution">
    <text evidence="2">The sequence shown here is derived from an EMBL/GenBank/DDBJ whole genome shotgun (WGS) entry which is preliminary data.</text>
</comment>
<keyword evidence="1" id="KW-0812">Transmembrane</keyword>
<feature type="transmembrane region" description="Helical" evidence="1">
    <location>
        <begin position="35"/>
        <end position="57"/>
    </location>
</feature>
<reference evidence="2" key="1">
    <citation type="journal article" date="2016" name="Insect Biochem. Mol. Biol.">
        <title>Multifaceted biological insights from a draft genome sequence of the tobacco hornworm moth, Manduca sexta.</title>
        <authorList>
            <person name="Kanost M.R."/>
            <person name="Arrese E.L."/>
            <person name="Cao X."/>
            <person name="Chen Y.R."/>
            <person name="Chellapilla S."/>
            <person name="Goldsmith M.R."/>
            <person name="Grosse-Wilde E."/>
            <person name="Heckel D.G."/>
            <person name="Herndon N."/>
            <person name="Jiang H."/>
            <person name="Papanicolaou A."/>
            <person name="Qu J."/>
            <person name="Soulages J.L."/>
            <person name="Vogel H."/>
            <person name="Walters J."/>
            <person name="Waterhouse R.M."/>
            <person name="Ahn S.J."/>
            <person name="Almeida F.C."/>
            <person name="An C."/>
            <person name="Aqrawi P."/>
            <person name="Bretschneider A."/>
            <person name="Bryant W.B."/>
            <person name="Bucks S."/>
            <person name="Chao H."/>
            <person name="Chevignon G."/>
            <person name="Christen J.M."/>
            <person name="Clarke D.F."/>
            <person name="Dittmer N.T."/>
            <person name="Ferguson L.C.F."/>
            <person name="Garavelou S."/>
            <person name="Gordon K.H.J."/>
            <person name="Gunaratna R.T."/>
            <person name="Han Y."/>
            <person name="Hauser F."/>
            <person name="He Y."/>
            <person name="Heidel-Fischer H."/>
            <person name="Hirsh A."/>
            <person name="Hu Y."/>
            <person name="Jiang H."/>
            <person name="Kalra D."/>
            <person name="Klinner C."/>
            <person name="Konig C."/>
            <person name="Kovar C."/>
            <person name="Kroll A.R."/>
            <person name="Kuwar S.S."/>
            <person name="Lee S.L."/>
            <person name="Lehman R."/>
            <person name="Li K."/>
            <person name="Li Z."/>
            <person name="Liang H."/>
            <person name="Lovelace S."/>
            <person name="Lu Z."/>
            <person name="Mansfield J.H."/>
            <person name="McCulloch K.J."/>
            <person name="Mathew T."/>
            <person name="Morton B."/>
            <person name="Muzny D.M."/>
            <person name="Neunemann D."/>
            <person name="Ongeri F."/>
            <person name="Pauchet Y."/>
            <person name="Pu L.L."/>
            <person name="Pyrousis I."/>
            <person name="Rao X.J."/>
            <person name="Redding A."/>
            <person name="Roesel C."/>
            <person name="Sanchez-Gracia A."/>
            <person name="Schaack S."/>
            <person name="Shukla A."/>
            <person name="Tetreau G."/>
            <person name="Wang Y."/>
            <person name="Xiong G.H."/>
            <person name="Traut W."/>
            <person name="Walsh T.K."/>
            <person name="Worley K.C."/>
            <person name="Wu D."/>
            <person name="Wu W."/>
            <person name="Wu Y.Q."/>
            <person name="Zhang X."/>
            <person name="Zou Z."/>
            <person name="Zucker H."/>
            <person name="Briscoe A.D."/>
            <person name="Burmester T."/>
            <person name="Clem R.J."/>
            <person name="Feyereisen R."/>
            <person name="Grimmelikhuijzen C.J.P."/>
            <person name="Hamodrakas S.J."/>
            <person name="Hansson B.S."/>
            <person name="Huguet E."/>
            <person name="Jermiin L.S."/>
            <person name="Lan Q."/>
            <person name="Lehman H.K."/>
            <person name="Lorenzen M."/>
            <person name="Merzendorfer H."/>
            <person name="Michalopoulos I."/>
            <person name="Morton D.B."/>
            <person name="Muthukrishnan S."/>
            <person name="Oakeshott J.G."/>
            <person name="Palmer W."/>
            <person name="Park Y."/>
            <person name="Passarelli A.L."/>
            <person name="Rozas J."/>
            <person name="Schwartz L.M."/>
            <person name="Smith W."/>
            <person name="Southgate A."/>
            <person name="Vilcinskas A."/>
            <person name="Vogt R."/>
            <person name="Wang P."/>
            <person name="Werren J."/>
            <person name="Yu X.Q."/>
            <person name="Zhou J.J."/>
            <person name="Brown S.J."/>
            <person name="Scherer S.E."/>
            <person name="Richards S."/>
            <person name="Blissard G.W."/>
        </authorList>
    </citation>
    <scope>NUCLEOTIDE SEQUENCE</scope>
</reference>
<protein>
    <submittedName>
        <fullName evidence="2">Uncharacterized protein</fullName>
    </submittedName>
</protein>
<keyword evidence="1" id="KW-0472">Membrane</keyword>